<evidence type="ECO:0000313" key="2">
    <source>
        <dbReference type="Proteomes" id="UP000297777"/>
    </source>
</evidence>
<dbReference type="Proteomes" id="UP000297777">
    <property type="component" value="Unassembled WGS sequence"/>
</dbReference>
<dbReference type="EMBL" id="PQXH01000043">
    <property type="protein sequence ID" value="TGO15175.1"/>
    <property type="molecule type" value="Genomic_DNA"/>
</dbReference>
<protein>
    <submittedName>
        <fullName evidence="1">Uncharacterized protein</fullName>
    </submittedName>
</protein>
<proteinExistence type="predicted"/>
<keyword evidence="2" id="KW-1185">Reference proteome</keyword>
<evidence type="ECO:0000313" key="1">
    <source>
        <dbReference type="EMBL" id="TGO15175.1"/>
    </source>
</evidence>
<sequence>MPYCSNSDLRLSRTLLTRLAANSNMPVFHLQKHLLLLDVDVTGDIRDQGSALAELFIAGIILPAMKEPGSASWDE</sequence>
<accession>A0A4Z1ESF4</accession>
<gene>
    <name evidence="1" type="ORF">BTUL_0043g00280</name>
</gene>
<comment type="caution">
    <text evidence="1">The sequence shown here is derived from an EMBL/GenBank/DDBJ whole genome shotgun (WGS) entry which is preliminary data.</text>
</comment>
<organism evidence="1 2">
    <name type="scientific">Botrytis tulipae</name>
    <dbReference type="NCBI Taxonomy" id="87230"/>
    <lineage>
        <taxon>Eukaryota</taxon>
        <taxon>Fungi</taxon>
        <taxon>Dikarya</taxon>
        <taxon>Ascomycota</taxon>
        <taxon>Pezizomycotina</taxon>
        <taxon>Leotiomycetes</taxon>
        <taxon>Helotiales</taxon>
        <taxon>Sclerotiniaceae</taxon>
        <taxon>Botrytis</taxon>
    </lineage>
</organism>
<name>A0A4Z1ESF4_9HELO</name>
<reference evidence="1 2" key="1">
    <citation type="submission" date="2017-12" db="EMBL/GenBank/DDBJ databases">
        <title>Comparative genomics of Botrytis spp.</title>
        <authorList>
            <person name="Valero-Jimenez C.A."/>
            <person name="Tapia P."/>
            <person name="Veloso J."/>
            <person name="Silva-Moreno E."/>
            <person name="Staats M."/>
            <person name="Valdes J.H."/>
            <person name="Van Kan J.A.L."/>
        </authorList>
    </citation>
    <scope>NUCLEOTIDE SEQUENCE [LARGE SCALE GENOMIC DNA]</scope>
    <source>
        <strain evidence="1 2">Bt9001</strain>
    </source>
</reference>
<dbReference type="AlphaFoldDB" id="A0A4Z1ESF4"/>